<dbReference type="AlphaFoldDB" id="H3SAC2"/>
<sequence>MRESTLERRLEREVRRLGGKAPKWVSPGNRGVPDRLVILPGGRTVYVELKAPGKPLQPLQRKWAKTLQELGHEVYKIDSNDDIDRFIAEVSGKAGDAR</sequence>
<reference evidence="5 6" key="1">
    <citation type="journal article" date="2012" name="J. Bacteriol.">
        <title>Genome Sequence of the Pattern-Forming Social Bacterium Paenibacillus dendritiformis C454 Chiral Morphotype.</title>
        <authorList>
            <person name="Sirota-Madi A."/>
            <person name="Olender T."/>
            <person name="Helman Y."/>
            <person name="Brainis I."/>
            <person name="Finkelshtein A."/>
            <person name="Roth D."/>
            <person name="Hagai E."/>
            <person name="Leshkowitz D."/>
            <person name="Brodsky L."/>
            <person name="Galatenko V."/>
            <person name="Nikolaev V."/>
            <person name="Gutnick D.L."/>
            <person name="Lancet D."/>
            <person name="Ben-Jacob E."/>
        </authorList>
    </citation>
    <scope>NUCLEOTIDE SEQUENCE [LARGE SCALE GENOMIC DNA]</scope>
    <source>
        <strain evidence="5 6">C454</strain>
    </source>
</reference>
<comment type="caution">
    <text evidence="5">The sequence shown here is derived from an EMBL/GenBank/DDBJ whole genome shotgun (WGS) entry which is preliminary data.</text>
</comment>
<evidence type="ECO:0000259" key="4">
    <source>
        <dbReference type="SMART" id="SM00990"/>
    </source>
</evidence>
<feature type="domain" description="VRR-NUC" evidence="4">
    <location>
        <begin position="1"/>
        <end position="81"/>
    </location>
</feature>
<dbReference type="EMBL" id="AHKH01000004">
    <property type="protein sequence ID" value="EHQ63925.1"/>
    <property type="molecule type" value="Genomic_DNA"/>
</dbReference>
<dbReference type="GO" id="GO:0004518">
    <property type="term" value="F:nuclease activity"/>
    <property type="evidence" value="ECO:0007669"/>
    <property type="project" value="UniProtKB-KW"/>
</dbReference>
<dbReference type="Pfam" id="PF08774">
    <property type="entry name" value="VRR_NUC"/>
    <property type="match status" value="1"/>
</dbReference>
<proteinExistence type="predicted"/>
<evidence type="ECO:0000256" key="1">
    <source>
        <dbReference type="ARBA" id="ARBA00001946"/>
    </source>
</evidence>
<dbReference type="InterPro" id="IPR014883">
    <property type="entry name" value="VRR_NUC"/>
</dbReference>
<keyword evidence="6" id="KW-1185">Reference proteome</keyword>
<keyword evidence="2" id="KW-0540">Nuclease</keyword>
<dbReference type="OrthoDB" id="6706702at2"/>
<evidence type="ECO:0000313" key="5">
    <source>
        <dbReference type="EMBL" id="EHQ63925.1"/>
    </source>
</evidence>
<dbReference type="RefSeq" id="WP_006674963.1">
    <property type="nucleotide sequence ID" value="NZ_AHKH01000004.1"/>
</dbReference>
<protein>
    <recommendedName>
        <fullName evidence="4">VRR-NUC domain-containing protein</fullName>
    </recommendedName>
</protein>
<dbReference type="GO" id="GO:0003676">
    <property type="term" value="F:nucleic acid binding"/>
    <property type="evidence" value="ECO:0007669"/>
    <property type="project" value="InterPro"/>
</dbReference>
<dbReference type="Gene3D" id="3.40.1350.10">
    <property type="match status" value="1"/>
</dbReference>
<evidence type="ECO:0000256" key="3">
    <source>
        <dbReference type="ARBA" id="ARBA00022801"/>
    </source>
</evidence>
<evidence type="ECO:0000256" key="2">
    <source>
        <dbReference type="ARBA" id="ARBA00022722"/>
    </source>
</evidence>
<dbReference type="Proteomes" id="UP000003900">
    <property type="component" value="Unassembled WGS sequence"/>
</dbReference>
<gene>
    <name evidence="5" type="ORF">PDENDC454_02275</name>
</gene>
<organism evidence="5 6">
    <name type="scientific">Paenibacillus dendritiformis C454</name>
    <dbReference type="NCBI Taxonomy" id="1131935"/>
    <lineage>
        <taxon>Bacteria</taxon>
        <taxon>Bacillati</taxon>
        <taxon>Bacillota</taxon>
        <taxon>Bacilli</taxon>
        <taxon>Bacillales</taxon>
        <taxon>Paenibacillaceae</taxon>
        <taxon>Paenibacillus</taxon>
    </lineage>
</organism>
<dbReference type="SMART" id="SM00990">
    <property type="entry name" value="VRR_NUC"/>
    <property type="match status" value="1"/>
</dbReference>
<dbReference type="STRING" id="1131935.PDENDC454_02275"/>
<accession>H3SAC2</accession>
<keyword evidence="3" id="KW-0378">Hydrolase</keyword>
<dbReference type="GO" id="GO:0016788">
    <property type="term" value="F:hydrolase activity, acting on ester bonds"/>
    <property type="evidence" value="ECO:0007669"/>
    <property type="project" value="InterPro"/>
</dbReference>
<comment type="cofactor">
    <cofactor evidence="1">
        <name>Mg(2+)</name>
        <dbReference type="ChEBI" id="CHEBI:18420"/>
    </cofactor>
</comment>
<dbReference type="InterPro" id="IPR011856">
    <property type="entry name" value="tRNA_endonuc-like_dom_sf"/>
</dbReference>
<evidence type="ECO:0000313" key="6">
    <source>
        <dbReference type="Proteomes" id="UP000003900"/>
    </source>
</evidence>
<name>H3SAC2_9BACL</name>